<feature type="region of interest" description="Disordered" evidence="1">
    <location>
        <begin position="125"/>
        <end position="368"/>
    </location>
</feature>
<evidence type="ECO:0000256" key="1">
    <source>
        <dbReference type="SAM" id="MobiDB-lite"/>
    </source>
</evidence>
<dbReference type="OrthoDB" id="3946700at2759"/>
<dbReference type="Proteomes" id="UP000504638">
    <property type="component" value="Unplaced"/>
</dbReference>
<feature type="compositionally biased region" description="Polar residues" evidence="1">
    <location>
        <begin position="220"/>
        <end position="233"/>
    </location>
</feature>
<reference evidence="4" key="2">
    <citation type="submission" date="2020-04" db="EMBL/GenBank/DDBJ databases">
        <authorList>
            <consortium name="NCBI Genome Project"/>
        </authorList>
    </citation>
    <scope>NUCLEOTIDE SEQUENCE</scope>
    <source>
        <strain evidence="4">CBS 781.70</strain>
    </source>
</reference>
<name>A0A6G1G8Z1_9PEZI</name>
<feature type="compositionally biased region" description="Pro residues" evidence="1">
    <location>
        <begin position="352"/>
        <end position="364"/>
    </location>
</feature>
<feature type="compositionally biased region" description="Polar residues" evidence="1">
    <location>
        <begin position="327"/>
        <end position="341"/>
    </location>
</feature>
<reference evidence="2 4" key="1">
    <citation type="submission" date="2020-01" db="EMBL/GenBank/DDBJ databases">
        <authorList>
            <consortium name="DOE Joint Genome Institute"/>
            <person name="Haridas S."/>
            <person name="Albert R."/>
            <person name="Binder M."/>
            <person name="Bloem J."/>
            <person name="Labutti K."/>
            <person name="Salamov A."/>
            <person name="Andreopoulos B."/>
            <person name="Baker S.E."/>
            <person name="Barry K."/>
            <person name="Bills G."/>
            <person name="Bluhm B.H."/>
            <person name="Cannon C."/>
            <person name="Castanera R."/>
            <person name="Culley D.E."/>
            <person name="Daum C."/>
            <person name="Ezra D."/>
            <person name="Gonzalez J.B."/>
            <person name="Henrissat B."/>
            <person name="Kuo A."/>
            <person name="Liang C."/>
            <person name="Lipzen A."/>
            <person name="Lutzoni F."/>
            <person name="Magnuson J."/>
            <person name="Mondo S."/>
            <person name="Nolan M."/>
            <person name="Ohm R."/>
            <person name="Pangilinan J."/>
            <person name="Park H.-J."/>
            <person name="Ramirez L."/>
            <person name="Alfaro M."/>
            <person name="Sun H."/>
            <person name="Tritt A."/>
            <person name="Yoshinaga Y."/>
            <person name="Zwiers L.-H."/>
            <person name="Turgeon B.G."/>
            <person name="Goodwin S.B."/>
            <person name="Spatafora J.W."/>
            <person name="Crous P.W."/>
            <person name="Grigoriev I.V."/>
        </authorList>
    </citation>
    <scope>NUCLEOTIDE SEQUENCE</scope>
    <source>
        <strain evidence="2 4">CBS 781.70</strain>
    </source>
</reference>
<feature type="compositionally biased region" description="Basic and acidic residues" evidence="1">
    <location>
        <begin position="185"/>
        <end position="198"/>
    </location>
</feature>
<feature type="region of interest" description="Disordered" evidence="1">
    <location>
        <begin position="15"/>
        <end position="68"/>
    </location>
</feature>
<proteinExistence type="predicted"/>
<evidence type="ECO:0000313" key="3">
    <source>
        <dbReference type="Proteomes" id="UP000504638"/>
    </source>
</evidence>
<accession>A0A6G1G8Z1</accession>
<gene>
    <name evidence="2 4" type="ORF">P152DRAFT_447763</name>
</gene>
<dbReference type="RefSeq" id="XP_033536027.1">
    <property type="nucleotide sequence ID" value="XM_033678011.1"/>
</dbReference>
<protein>
    <submittedName>
        <fullName evidence="2 4">Uncharacterized protein</fullName>
    </submittedName>
</protein>
<reference evidence="4" key="3">
    <citation type="submission" date="2025-04" db="UniProtKB">
        <authorList>
            <consortium name="RefSeq"/>
        </authorList>
    </citation>
    <scope>IDENTIFICATION</scope>
    <source>
        <strain evidence="4">CBS 781.70</strain>
    </source>
</reference>
<evidence type="ECO:0000313" key="2">
    <source>
        <dbReference type="EMBL" id="KAF1814396.1"/>
    </source>
</evidence>
<keyword evidence="3" id="KW-1185">Reference proteome</keyword>
<organism evidence="2">
    <name type="scientific">Eremomyces bilateralis CBS 781.70</name>
    <dbReference type="NCBI Taxonomy" id="1392243"/>
    <lineage>
        <taxon>Eukaryota</taxon>
        <taxon>Fungi</taxon>
        <taxon>Dikarya</taxon>
        <taxon>Ascomycota</taxon>
        <taxon>Pezizomycotina</taxon>
        <taxon>Dothideomycetes</taxon>
        <taxon>Dothideomycetes incertae sedis</taxon>
        <taxon>Eremomycetales</taxon>
        <taxon>Eremomycetaceae</taxon>
        <taxon>Eremomyces</taxon>
    </lineage>
</organism>
<dbReference type="GeneID" id="54418581"/>
<dbReference type="EMBL" id="ML975153">
    <property type="protein sequence ID" value="KAF1814396.1"/>
    <property type="molecule type" value="Genomic_DNA"/>
</dbReference>
<feature type="region of interest" description="Disordered" evidence="1">
    <location>
        <begin position="436"/>
        <end position="468"/>
    </location>
</feature>
<feature type="compositionally biased region" description="Polar residues" evidence="1">
    <location>
        <begin position="134"/>
        <end position="145"/>
    </location>
</feature>
<feature type="compositionally biased region" description="Acidic residues" evidence="1">
    <location>
        <begin position="313"/>
        <end position="323"/>
    </location>
</feature>
<evidence type="ECO:0000313" key="4">
    <source>
        <dbReference type="RefSeq" id="XP_033536027.1"/>
    </source>
</evidence>
<dbReference type="AlphaFoldDB" id="A0A6G1G8Z1"/>
<feature type="compositionally biased region" description="Basic and acidic residues" evidence="1">
    <location>
        <begin position="284"/>
        <end position="295"/>
    </location>
</feature>
<sequence>MGLPVWKAPVPVDTAKARADASVAQRSPIRRRRSPQVSRAAPHRRVHVASGTISGSATERSRRPYDPRSAWTSLDELQNFQHSSGANLAQLLRSTAVSFGDAQDRDTYRQLAESRLDARQRLHVASLPPAEISGQDSQTSTSRSTPFGYPDDFPPLRRMSGRSVNDLADPSGREETQVPGNSSRARVDGLGDRERSLPPDEDSWETMLTTITPDPHPPSAGSSFTTAVATASFSGARPESNPREGSDSRSQSNSRSNSTSYSARSSQTHLTVPFNQSSEDEEPLPEHSRRSDRRQPPPVPSYRVRHYTTDSVSDCDQDTDIDGDTNPLPSGNPSFRDQSTAPLDPLRSQPSSMPPRAPTAPPRLHPLDTVAFDAPHNLRTRREPHVGLIPHAQDPTDGPERIHFAPDAYGFHSRPPRILPGSRSPMPAHTDALHYLPPAQRPLSPRTVRRSHAMDRDRARRRQRPHVVTEQDVIDGMRADPEFAAPEDLMDPDLEEVQSVLARLAQREDIDDEWWIRAGLRDLVGRLGTTGRF</sequence>
<feature type="compositionally biased region" description="Polar residues" evidence="1">
    <location>
        <begin position="267"/>
        <end position="277"/>
    </location>
</feature>
<feature type="compositionally biased region" description="Low complexity" evidence="1">
    <location>
        <begin position="248"/>
        <end position="266"/>
    </location>
</feature>